<dbReference type="PRINTS" id="PR00837">
    <property type="entry name" value="V5TPXLIKE"/>
</dbReference>
<evidence type="ECO:0000313" key="2">
    <source>
        <dbReference type="EMBL" id="CAH1785821.1"/>
    </source>
</evidence>
<proteinExistence type="predicted"/>
<dbReference type="Pfam" id="PF00188">
    <property type="entry name" value="CAP"/>
    <property type="match status" value="2"/>
</dbReference>
<dbReference type="FunFam" id="3.40.33.10:FF:000002">
    <property type="entry name" value="Golgi-associated plant pathogenesis-related protein 1"/>
    <property type="match status" value="2"/>
</dbReference>
<protein>
    <submittedName>
        <fullName evidence="2">Uncharacterized protein</fullName>
    </submittedName>
</protein>
<dbReference type="Proteomes" id="UP000749559">
    <property type="component" value="Unassembled WGS sequence"/>
</dbReference>
<dbReference type="EMBL" id="CAIIXF020000006">
    <property type="protein sequence ID" value="CAH1785821.1"/>
    <property type="molecule type" value="Genomic_DNA"/>
</dbReference>
<dbReference type="PROSITE" id="PS01009">
    <property type="entry name" value="CRISP_1"/>
    <property type="match status" value="2"/>
</dbReference>
<reference evidence="2" key="1">
    <citation type="submission" date="2022-03" db="EMBL/GenBank/DDBJ databases">
        <authorList>
            <person name="Martin C."/>
        </authorList>
    </citation>
    <scope>NUCLEOTIDE SEQUENCE</scope>
</reference>
<dbReference type="Gene3D" id="3.40.33.10">
    <property type="entry name" value="CAP"/>
    <property type="match status" value="2"/>
</dbReference>
<dbReference type="SMART" id="SM00198">
    <property type="entry name" value="SCP"/>
    <property type="match status" value="2"/>
</dbReference>
<evidence type="ECO:0000313" key="3">
    <source>
        <dbReference type="Proteomes" id="UP000749559"/>
    </source>
</evidence>
<accession>A0A8J1Y462</accession>
<dbReference type="GO" id="GO:0005576">
    <property type="term" value="C:extracellular region"/>
    <property type="evidence" value="ECO:0007669"/>
    <property type="project" value="InterPro"/>
</dbReference>
<comment type="caution">
    <text evidence="2">The sequence shown here is derived from an EMBL/GenBank/DDBJ whole genome shotgun (WGS) entry which is preliminary data.</text>
</comment>
<dbReference type="InterPro" id="IPR001283">
    <property type="entry name" value="CRISP-related"/>
</dbReference>
<dbReference type="InterPro" id="IPR014044">
    <property type="entry name" value="CAP_dom"/>
</dbReference>
<dbReference type="AlphaFoldDB" id="A0A8J1Y462"/>
<dbReference type="InterPro" id="IPR018244">
    <property type="entry name" value="Allrgn_V5/Tpx1_CS"/>
</dbReference>
<dbReference type="OrthoDB" id="337038at2759"/>
<sequence>MSSVKKFRDEMLTAHNLYRKKHHSPSMKLNDDLCKHAQKYADYLGKQNKFEHSSDAFKGQPVGENLAMKWSSGNEEYSGIDATDQWYSEISKYDFKTTQRPPQGTGHFTQVVWRSSVELGVGRARTKDGKWIAVANYAPAGNYIGQFAENVLPLDGSAPPYVPKSSSGSSSGRPSANGNDPSMSGTTTKNTQVKIEGGPGGYKKIITETVTKPTGEKSVTTRTITAATREELDKIDDNLPAAMGGVSLNSTAPPAKKPQSMKDFIDDVVKSHNSYRKKHGVSSLKHNKSMSEHAQNWAEHLIASDTFQHNQGTFKGEKLGENIGNKWSSYGADYTGEEVTKQWYDEEPKFTYGAEPSVLSAGHFSQVIWKGSKEIGVGKAKSDSGKVIVVCNYKPAGNMAGSFSANCPPPKK</sequence>
<keyword evidence="3" id="KW-1185">Reference proteome</keyword>
<organism evidence="2 3">
    <name type="scientific">Owenia fusiformis</name>
    <name type="common">Polychaete worm</name>
    <dbReference type="NCBI Taxonomy" id="6347"/>
    <lineage>
        <taxon>Eukaryota</taxon>
        <taxon>Metazoa</taxon>
        <taxon>Spiralia</taxon>
        <taxon>Lophotrochozoa</taxon>
        <taxon>Annelida</taxon>
        <taxon>Polychaeta</taxon>
        <taxon>Sedentaria</taxon>
        <taxon>Canalipalpata</taxon>
        <taxon>Sabellida</taxon>
        <taxon>Oweniida</taxon>
        <taxon>Oweniidae</taxon>
        <taxon>Owenia</taxon>
    </lineage>
</organism>
<dbReference type="PROSITE" id="PS01010">
    <property type="entry name" value="CRISP_2"/>
    <property type="match status" value="1"/>
</dbReference>
<gene>
    <name evidence="2" type="ORF">OFUS_LOCUS11827</name>
</gene>
<evidence type="ECO:0000256" key="1">
    <source>
        <dbReference type="SAM" id="MobiDB-lite"/>
    </source>
</evidence>
<name>A0A8J1Y462_OWEFU</name>
<dbReference type="PANTHER" id="PTHR10334">
    <property type="entry name" value="CYSTEINE-RICH SECRETORY PROTEIN-RELATED"/>
    <property type="match status" value="1"/>
</dbReference>
<dbReference type="CDD" id="cd05382">
    <property type="entry name" value="CAP_GAPR1-like"/>
    <property type="match status" value="2"/>
</dbReference>
<feature type="region of interest" description="Disordered" evidence="1">
    <location>
        <begin position="159"/>
        <end position="200"/>
    </location>
</feature>
<dbReference type="InterPro" id="IPR034113">
    <property type="entry name" value="SCP_GAPR1-like"/>
</dbReference>
<dbReference type="InterPro" id="IPR035940">
    <property type="entry name" value="CAP_sf"/>
</dbReference>
<feature type="compositionally biased region" description="Polar residues" evidence="1">
    <location>
        <begin position="173"/>
        <end position="193"/>
    </location>
</feature>
<dbReference type="SUPFAM" id="SSF55797">
    <property type="entry name" value="PR-1-like"/>
    <property type="match status" value="2"/>
</dbReference>